<evidence type="ECO:0000256" key="2">
    <source>
        <dbReference type="ARBA" id="ARBA00023315"/>
    </source>
</evidence>
<evidence type="ECO:0000313" key="5">
    <source>
        <dbReference type="EMBL" id="MBG6092533.1"/>
    </source>
</evidence>
<dbReference type="AlphaFoldDB" id="A0A931DPW2"/>
<dbReference type="GO" id="GO:0008999">
    <property type="term" value="F:protein-N-terminal-alanine acetyltransferase activity"/>
    <property type="evidence" value="ECO:0007669"/>
    <property type="project" value="TreeGrafter"/>
</dbReference>
<dbReference type="PROSITE" id="PS51186">
    <property type="entry name" value="GNAT"/>
    <property type="match status" value="1"/>
</dbReference>
<evidence type="ECO:0000259" key="4">
    <source>
        <dbReference type="PROSITE" id="PS51186"/>
    </source>
</evidence>
<keyword evidence="1" id="KW-0808">Transferase</keyword>
<dbReference type="InterPro" id="IPR016181">
    <property type="entry name" value="Acyl_CoA_acyltransferase"/>
</dbReference>
<dbReference type="Gene3D" id="3.40.630.30">
    <property type="match status" value="1"/>
</dbReference>
<dbReference type="PANTHER" id="PTHR43792:SF8">
    <property type="entry name" value="[RIBOSOMAL PROTEIN US5]-ALANINE N-ACETYLTRANSFERASE"/>
    <property type="match status" value="1"/>
</dbReference>
<comment type="caution">
    <text evidence="5">The sequence shown here is derived from an EMBL/GenBank/DDBJ whole genome shotgun (WGS) entry which is preliminary data.</text>
</comment>
<gene>
    <name evidence="5" type="ORF">IW256_006646</name>
</gene>
<dbReference type="Proteomes" id="UP000614047">
    <property type="component" value="Unassembled WGS sequence"/>
</dbReference>
<evidence type="ECO:0000256" key="1">
    <source>
        <dbReference type="ARBA" id="ARBA00022679"/>
    </source>
</evidence>
<dbReference type="EMBL" id="JADOUA010000001">
    <property type="protein sequence ID" value="MBG6092533.1"/>
    <property type="molecule type" value="Genomic_DNA"/>
</dbReference>
<dbReference type="InterPro" id="IPR000182">
    <property type="entry name" value="GNAT_dom"/>
</dbReference>
<keyword evidence="2" id="KW-0012">Acyltransferase</keyword>
<name>A0A931DPW2_9ACTN</name>
<evidence type="ECO:0000313" key="6">
    <source>
        <dbReference type="Proteomes" id="UP000614047"/>
    </source>
</evidence>
<dbReference type="InterPro" id="IPR051531">
    <property type="entry name" value="N-acetyltransferase"/>
</dbReference>
<dbReference type="Pfam" id="PF13302">
    <property type="entry name" value="Acetyltransf_3"/>
    <property type="match status" value="1"/>
</dbReference>
<dbReference type="PANTHER" id="PTHR43792">
    <property type="entry name" value="GNAT FAMILY, PUTATIVE (AFU_ORTHOLOGUE AFUA_3G00765)-RELATED-RELATED"/>
    <property type="match status" value="1"/>
</dbReference>
<dbReference type="GO" id="GO:0005737">
    <property type="term" value="C:cytoplasm"/>
    <property type="evidence" value="ECO:0007669"/>
    <property type="project" value="TreeGrafter"/>
</dbReference>
<accession>A0A931DPW2</accession>
<dbReference type="CDD" id="cd04301">
    <property type="entry name" value="NAT_SF"/>
    <property type="match status" value="1"/>
</dbReference>
<feature type="domain" description="N-acetyltransferase" evidence="4">
    <location>
        <begin position="4"/>
        <end position="161"/>
    </location>
</feature>
<dbReference type="RefSeq" id="WP_197014701.1">
    <property type="nucleotide sequence ID" value="NZ_BAABES010000009.1"/>
</dbReference>
<proteinExistence type="inferred from homology"/>
<sequence length="185" mass="20549">MTTVRIDGWTDGDLRLLRDLNTPEAKRHLGGPEPDEKVLDRHRRYLTSEGFGTGRMYRILLDGVDRSVGTVGFYERVWQGAEVYEIGWGVLPAYQGRGIAVAATRLAVEAAREAGARRYLHAFPSVDNAASNAVARKAGFERVGECDVEFPPGQWMRSNDWRLDLFRHWDASRSGPSGGVSRAGS</sequence>
<evidence type="ECO:0000256" key="3">
    <source>
        <dbReference type="ARBA" id="ARBA00038502"/>
    </source>
</evidence>
<comment type="similarity">
    <text evidence="3">Belongs to the acetyltransferase family. RimJ subfamily.</text>
</comment>
<keyword evidence="6" id="KW-1185">Reference proteome</keyword>
<protein>
    <submittedName>
        <fullName evidence="5">RimJ/RimL family protein N-acetyltransferase</fullName>
    </submittedName>
</protein>
<dbReference type="SUPFAM" id="SSF55729">
    <property type="entry name" value="Acyl-CoA N-acyltransferases (Nat)"/>
    <property type="match status" value="1"/>
</dbReference>
<organism evidence="5 6">
    <name type="scientific">Actinomadura viridis</name>
    <dbReference type="NCBI Taxonomy" id="58110"/>
    <lineage>
        <taxon>Bacteria</taxon>
        <taxon>Bacillati</taxon>
        <taxon>Actinomycetota</taxon>
        <taxon>Actinomycetes</taxon>
        <taxon>Streptosporangiales</taxon>
        <taxon>Thermomonosporaceae</taxon>
        <taxon>Actinomadura</taxon>
    </lineage>
</organism>
<reference evidence="5" key="1">
    <citation type="submission" date="2020-11" db="EMBL/GenBank/DDBJ databases">
        <title>Sequencing the genomes of 1000 actinobacteria strains.</title>
        <authorList>
            <person name="Klenk H.-P."/>
        </authorList>
    </citation>
    <scope>NUCLEOTIDE SEQUENCE</scope>
    <source>
        <strain evidence="5">DSM 43175</strain>
    </source>
</reference>